<dbReference type="EMBL" id="CP023737">
    <property type="protein sequence ID" value="ATQ67753.1"/>
    <property type="molecule type" value="Genomic_DNA"/>
</dbReference>
<reference evidence="2" key="1">
    <citation type="submission" date="2017-10" db="EMBL/GenBank/DDBJ databases">
        <title>Completed PacBio SMRT sequence of Methylosinus trichosporium OB3b reveals presence of a third large plasmid.</title>
        <authorList>
            <person name="Charles T.C."/>
            <person name="Lynch M.D.J."/>
            <person name="Heil J.R."/>
            <person name="Cheng J."/>
        </authorList>
    </citation>
    <scope>NUCLEOTIDE SEQUENCE [LARGE SCALE GENOMIC DNA]</scope>
    <source>
        <strain evidence="2">OB3b</strain>
    </source>
</reference>
<keyword evidence="2" id="KW-1185">Reference proteome</keyword>
<name>A0A2D2CYD4_METT3</name>
<gene>
    <name evidence="1" type="ORF">CQW49_07495</name>
</gene>
<organism evidence="1 2">
    <name type="scientific">Methylosinus trichosporium (strain ATCC 35070 / NCIMB 11131 / UNIQEM 75 / OB3b)</name>
    <dbReference type="NCBI Taxonomy" id="595536"/>
    <lineage>
        <taxon>Bacteria</taxon>
        <taxon>Pseudomonadati</taxon>
        <taxon>Pseudomonadota</taxon>
        <taxon>Alphaproteobacteria</taxon>
        <taxon>Hyphomicrobiales</taxon>
        <taxon>Methylocystaceae</taxon>
        <taxon>Methylosinus</taxon>
    </lineage>
</organism>
<sequence>MSDCARQFHQTKGNDMPLMTTEKCWRGRTDCVGFDSIESVPENVTEEQLATLDFEPETFVCCGLIAADSRVLPQDAYRFCFKSRGSDSMSDNDEQDLTHAASVILRSLAVVATRRVNSGCVEVPTMQGQGEDDG</sequence>
<protein>
    <submittedName>
        <fullName evidence="1">Uncharacterized protein</fullName>
    </submittedName>
</protein>
<evidence type="ECO:0000313" key="2">
    <source>
        <dbReference type="Proteomes" id="UP000230709"/>
    </source>
</evidence>
<dbReference type="STRING" id="595536.GCA_000178815_03654"/>
<evidence type="ECO:0000313" key="1">
    <source>
        <dbReference type="EMBL" id="ATQ67753.1"/>
    </source>
</evidence>
<dbReference type="AlphaFoldDB" id="A0A2D2CYD4"/>
<accession>A0A2D2CYD4</accession>
<proteinExistence type="predicted"/>
<dbReference type="KEGG" id="mtw:CQW49_07495"/>
<dbReference type="Proteomes" id="UP000230709">
    <property type="component" value="Chromosome"/>
</dbReference>